<evidence type="ECO:0000259" key="3">
    <source>
        <dbReference type="PROSITE" id="PS50965"/>
    </source>
</evidence>
<keyword evidence="2" id="KW-0472">Membrane</keyword>
<feature type="transmembrane region" description="Helical" evidence="2">
    <location>
        <begin position="6"/>
        <end position="23"/>
    </location>
</feature>
<evidence type="ECO:0000256" key="2">
    <source>
        <dbReference type="SAM" id="Phobius"/>
    </source>
</evidence>
<keyword evidence="2" id="KW-0812">Transmembrane</keyword>
<dbReference type="EMBL" id="JADINE010000022">
    <property type="protein sequence ID" value="MBO8407096.1"/>
    <property type="molecule type" value="Genomic_DNA"/>
</dbReference>
<evidence type="ECO:0000256" key="1">
    <source>
        <dbReference type="SAM" id="MobiDB-lite"/>
    </source>
</evidence>
<dbReference type="InterPro" id="IPR011528">
    <property type="entry name" value="NERD"/>
</dbReference>
<protein>
    <submittedName>
        <fullName evidence="4">NERD domain-containing protein</fullName>
    </submittedName>
</protein>
<feature type="domain" description="NERD" evidence="3">
    <location>
        <begin position="51"/>
        <end position="170"/>
    </location>
</feature>
<evidence type="ECO:0000313" key="4">
    <source>
        <dbReference type="EMBL" id="MBO8407096.1"/>
    </source>
</evidence>
<keyword evidence="2" id="KW-1133">Transmembrane helix</keyword>
<feature type="compositionally biased region" description="Basic and acidic residues" evidence="1">
    <location>
        <begin position="225"/>
        <end position="234"/>
    </location>
</feature>
<reference evidence="4" key="2">
    <citation type="journal article" date="2021" name="PeerJ">
        <title>Extensive microbial diversity within the chicken gut microbiome revealed by metagenomics and culture.</title>
        <authorList>
            <person name="Gilroy R."/>
            <person name="Ravi A."/>
            <person name="Getino M."/>
            <person name="Pursley I."/>
            <person name="Horton D.L."/>
            <person name="Alikhan N.F."/>
            <person name="Baker D."/>
            <person name="Gharbi K."/>
            <person name="Hall N."/>
            <person name="Watson M."/>
            <person name="Adriaenssens E.M."/>
            <person name="Foster-Nyarko E."/>
            <person name="Jarju S."/>
            <person name="Secka A."/>
            <person name="Antonio M."/>
            <person name="Oren A."/>
            <person name="Chaudhuri R.R."/>
            <person name="La Ragione R."/>
            <person name="Hildebrand F."/>
            <person name="Pallen M.J."/>
        </authorList>
    </citation>
    <scope>NUCLEOTIDE SEQUENCE</scope>
    <source>
        <strain evidence="4">B1-16210</strain>
    </source>
</reference>
<name>A0A940DGA5_9PROT</name>
<dbReference type="AlphaFoldDB" id="A0A940DGA5"/>
<accession>A0A940DGA5</accession>
<comment type="caution">
    <text evidence="4">The sequence shown here is derived from an EMBL/GenBank/DDBJ whole genome shotgun (WGS) entry which is preliminary data.</text>
</comment>
<gene>
    <name evidence="4" type="ORF">IAC77_01385</name>
</gene>
<feature type="region of interest" description="Disordered" evidence="1">
    <location>
        <begin position="223"/>
        <end position="246"/>
    </location>
</feature>
<dbReference type="PROSITE" id="PS50965">
    <property type="entry name" value="NERD"/>
    <property type="match status" value="1"/>
</dbReference>
<dbReference type="Pfam" id="PF08378">
    <property type="entry name" value="NERD"/>
    <property type="match status" value="1"/>
</dbReference>
<reference evidence="4" key="1">
    <citation type="submission" date="2020-10" db="EMBL/GenBank/DDBJ databases">
        <authorList>
            <person name="Gilroy R."/>
        </authorList>
    </citation>
    <scope>NUCLEOTIDE SEQUENCE</scope>
    <source>
        <strain evidence="4">B1-16210</strain>
    </source>
</reference>
<sequence length="246" mass="28249">METGIIIFLSIMAVAGAILHSRAHQRHRKWEWEEHTNHNRQLIESVTQLDRGTWSERDLILELLRAGFKPGALFHDLYIKKHNGQNTQIDLVLATNVGLIVFEVKDYTGWIFGNGGQNQWTQVLAYGRDKYRFYNPVRQNDGHIRALRKQSAQFAQLPMFSVIVFYGNCTLRDISFIPNGTYVTTARRVLDVVNTIIDDNPPANYTDKREVIRILADAVQNGADSESREHHAESVQDMLGKNRVFD</sequence>
<dbReference type="Proteomes" id="UP000721442">
    <property type="component" value="Unassembled WGS sequence"/>
</dbReference>
<evidence type="ECO:0000313" key="5">
    <source>
        <dbReference type="Proteomes" id="UP000721442"/>
    </source>
</evidence>
<organism evidence="4 5">
    <name type="scientific">Candidatus Enterousia excrementavium</name>
    <dbReference type="NCBI Taxonomy" id="2840789"/>
    <lineage>
        <taxon>Bacteria</taxon>
        <taxon>Pseudomonadati</taxon>
        <taxon>Pseudomonadota</taxon>
        <taxon>Alphaproteobacteria</taxon>
        <taxon>Candidatus Enterousia</taxon>
    </lineage>
</organism>
<proteinExistence type="predicted"/>